<reference evidence="1" key="2">
    <citation type="submission" date="2020-02" db="EMBL/GenBank/DDBJ databases">
        <authorList>
            <consortium name="NCBI Pathogen Detection Project"/>
        </authorList>
    </citation>
    <scope>NUCLEOTIDE SEQUENCE</scope>
    <source>
        <strain evidence="1">MA.QA05/14</strain>
    </source>
</reference>
<feature type="non-terminal residue" evidence="1">
    <location>
        <position position="97"/>
    </location>
</feature>
<organism evidence="1">
    <name type="scientific">Salmonella enterica</name>
    <name type="common">Salmonella choleraesuis</name>
    <dbReference type="NCBI Taxonomy" id="28901"/>
    <lineage>
        <taxon>Bacteria</taxon>
        <taxon>Pseudomonadati</taxon>
        <taxon>Pseudomonadota</taxon>
        <taxon>Gammaproteobacteria</taxon>
        <taxon>Enterobacterales</taxon>
        <taxon>Enterobacteriaceae</taxon>
        <taxon>Salmonella</taxon>
    </lineage>
</organism>
<proteinExistence type="predicted"/>
<dbReference type="EMBL" id="DAAVRW010000037">
    <property type="protein sequence ID" value="HAF5894209.1"/>
    <property type="molecule type" value="Genomic_DNA"/>
</dbReference>
<sequence>MRDIPANLIIDSVDAGVGAFIDLFEADLQPFGGDLIRFHSGTNGYYGNVIWKGNQYQAYPIAVEGFESKNEGTYARPSMAVANVTGLLTGINHDFDD</sequence>
<accession>A0A749SYK3</accession>
<dbReference type="AlphaFoldDB" id="A0A749SYK3"/>
<dbReference type="NCBIfam" id="TIGR01600">
    <property type="entry name" value="phage_tail_L"/>
    <property type="match status" value="1"/>
</dbReference>
<gene>
    <name evidence="1" type="ORF">G8L14_004479</name>
</gene>
<dbReference type="GO" id="GO:0046718">
    <property type="term" value="P:symbiont entry into host cell"/>
    <property type="evidence" value="ECO:0007669"/>
    <property type="project" value="InterPro"/>
</dbReference>
<dbReference type="GO" id="GO:0030430">
    <property type="term" value="C:host cell cytoplasm"/>
    <property type="evidence" value="ECO:0007669"/>
    <property type="project" value="InterPro"/>
</dbReference>
<dbReference type="Pfam" id="PF05100">
    <property type="entry name" value="Phage_tail_L"/>
    <property type="match status" value="1"/>
</dbReference>
<name>A0A749SYK3_SALER</name>
<dbReference type="InterPro" id="IPR006487">
    <property type="entry name" value="Phage_lambda_L"/>
</dbReference>
<reference evidence="1" key="1">
    <citation type="journal article" date="2018" name="Genome Biol.">
        <title>SKESA: strategic k-mer extension for scrupulous assemblies.</title>
        <authorList>
            <person name="Souvorov A."/>
            <person name="Agarwala R."/>
            <person name="Lipman D.J."/>
        </authorList>
    </citation>
    <scope>NUCLEOTIDE SEQUENCE</scope>
    <source>
        <strain evidence="1">MA.QA05/14</strain>
    </source>
</reference>
<evidence type="ECO:0000313" key="1">
    <source>
        <dbReference type="EMBL" id="HAF5894209.1"/>
    </source>
</evidence>
<protein>
    <submittedName>
        <fullName evidence="1">Phage minor tail protein L</fullName>
    </submittedName>
</protein>
<dbReference type="GO" id="GO:0051536">
    <property type="term" value="F:iron-sulfur cluster binding"/>
    <property type="evidence" value="ECO:0007669"/>
    <property type="project" value="InterPro"/>
</dbReference>
<comment type="caution">
    <text evidence="1">The sequence shown here is derived from an EMBL/GenBank/DDBJ whole genome shotgun (WGS) entry which is preliminary data.</text>
</comment>